<keyword evidence="10" id="KW-1185">Reference proteome</keyword>
<dbReference type="InterPro" id="IPR004761">
    <property type="entry name" value="Spore_GerAB"/>
</dbReference>
<feature type="transmembrane region" description="Helical" evidence="8">
    <location>
        <begin position="87"/>
        <end position="104"/>
    </location>
</feature>
<feature type="transmembrane region" description="Helical" evidence="8">
    <location>
        <begin position="110"/>
        <end position="136"/>
    </location>
</feature>
<dbReference type="EMBL" id="APBN01000005">
    <property type="protein sequence ID" value="EMT52025.1"/>
    <property type="molecule type" value="Genomic_DNA"/>
</dbReference>
<feature type="transmembrane region" description="Helical" evidence="8">
    <location>
        <begin position="186"/>
        <end position="209"/>
    </location>
</feature>
<dbReference type="Proteomes" id="UP000012081">
    <property type="component" value="Unassembled WGS sequence"/>
</dbReference>
<evidence type="ECO:0000256" key="2">
    <source>
        <dbReference type="ARBA" id="ARBA00007998"/>
    </source>
</evidence>
<keyword evidence="4" id="KW-0309">Germination</keyword>
<name>M8E972_9BACL</name>
<feature type="transmembrane region" description="Helical" evidence="8">
    <location>
        <begin position="148"/>
        <end position="166"/>
    </location>
</feature>
<feature type="transmembrane region" description="Helical" evidence="8">
    <location>
        <begin position="309"/>
        <end position="329"/>
    </location>
</feature>
<evidence type="ECO:0000256" key="8">
    <source>
        <dbReference type="SAM" id="Phobius"/>
    </source>
</evidence>
<comment type="caution">
    <text evidence="9">The sequence shown here is derived from an EMBL/GenBank/DDBJ whole genome shotgun (WGS) entry which is preliminary data.</text>
</comment>
<accession>M8E972</accession>
<comment type="subcellular location">
    <subcellularLocation>
        <location evidence="1">Membrane</location>
        <topology evidence="1">Multi-pass membrane protein</topology>
    </subcellularLocation>
</comment>
<dbReference type="AlphaFoldDB" id="M8E972"/>
<protein>
    <submittedName>
        <fullName evidence="9">Spore germination protein</fullName>
    </submittedName>
</protein>
<dbReference type="PANTHER" id="PTHR34975">
    <property type="entry name" value="SPORE GERMINATION PROTEIN A2"/>
    <property type="match status" value="1"/>
</dbReference>
<organism evidence="9 10">
    <name type="scientific">Brevibacillus borstelensis AK1</name>
    <dbReference type="NCBI Taxonomy" id="1300222"/>
    <lineage>
        <taxon>Bacteria</taxon>
        <taxon>Bacillati</taxon>
        <taxon>Bacillota</taxon>
        <taxon>Bacilli</taxon>
        <taxon>Bacillales</taxon>
        <taxon>Paenibacillaceae</taxon>
        <taxon>Brevibacillus</taxon>
    </lineage>
</organism>
<keyword evidence="3" id="KW-0813">Transport</keyword>
<evidence type="ECO:0000313" key="9">
    <source>
        <dbReference type="EMBL" id="EMT52025.1"/>
    </source>
</evidence>
<evidence type="ECO:0000256" key="1">
    <source>
        <dbReference type="ARBA" id="ARBA00004141"/>
    </source>
</evidence>
<evidence type="ECO:0000256" key="5">
    <source>
        <dbReference type="ARBA" id="ARBA00022692"/>
    </source>
</evidence>
<dbReference type="NCBIfam" id="TIGR00912">
    <property type="entry name" value="2A0309"/>
    <property type="match status" value="1"/>
</dbReference>
<feature type="transmembrane region" description="Helical" evidence="8">
    <location>
        <begin position="341"/>
        <end position="360"/>
    </location>
</feature>
<keyword evidence="5 8" id="KW-0812">Transmembrane</keyword>
<feature type="transmembrane region" description="Helical" evidence="8">
    <location>
        <begin position="221"/>
        <end position="243"/>
    </location>
</feature>
<keyword evidence="7 8" id="KW-0472">Membrane</keyword>
<dbReference type="PATRIC" id="fig|1300222.3.peg.2992"/>
<evidence type="ECO:0000256" key="3">
    <source>
        <dbReference type="ARBA" id="ARBA00022448"/>
    </source>
</evidence>
<evidence type="ECO:0000256" key="6">
    <source>
        <dbReference type="ARBA" id="ARBA00022989"/>
    </source>
</evidence>
<gene>
    <name evidence="9" type="ORF">I532_14318</name>
</gene>
<feature type="transmembrane region" description="Helical" evidence="8">
    <location>
        <begin position="275"/>
        <end position="297"/>
    </location>
</feature>
<dbReference type="PANTHER" id="PTHR34975:SF2">
    <property type="entry name" value="SPORE GERMINATION PROTEIN A2"/>
    <property type="match status" value="1"/>
</dbReference>
<evidence type="ECO:0000256" key="4">
    <source>
        <dbReference type="ARBA" id="ARBA00022544"/>
    </source>
</evidence>
<dbReference type="Pfam" id="PF03845">
    <property type="entry name" value="Spore_permease"/>
    <property type="match status" value="1"/>
</dbReference>
<evidence type="ECO:0000313" key="10">
    <source>
        <dbReference type="Proteomes" id="UP000012081"/>
    </source>
</evidence>
<comment type="similarity">
    <text evidence="2">Belongs to the amino acid-polyamine-organocation (APC) superfamily. Spore germination protein (SGP) (TC 2.A.3.9) family.</text>
</comment>
<sequence length="381" mass="42294">MDMLDRGKISVLQMCLSMYLMVGATAILIIPAITAKEAKQDMWISPFWGSLSGFLAVWLAWSLYRLTPGKSIIQTGEAVLGPRLGKAAALLYILFLVHGAGLIVREYGEFIVGTILLKTPIVVVMGSIVLTAAFAVRSGIEVLGRFSLLLGPLFGLFLIGIVLLLIPRYEPTHMLPVMENGLRPSLAGAVTPLTWFMEFLFISFLFPHLRAEETHKALRAGMWAVALMLVTMVIANLSALFLFGEITGRMFFPVFNASHYISMAEFLEHLDAMVMALWVMGGFFQISMWYYVTVISVAQCFHLSDYRPIVYSVGILIIVFSLWLAPGFADLINLFTTSEPFYSATMQILLPALTLIIGLIKRRRRPLSAEAEKVVNRKGNG</sequence>
<reference evidence="9 10" key="1">
    <citation type="submission" date="2013-03" db="EMBL/GenBank/DDBJ databases">
        <title>Assembly of a new bacterial strain Brevibacillus borstelensis AK1.</title>
        <authorList>
            <person name="Rajan I."/>
            <person name="PoliReddy D."/>
            <person name="Sugumar T."/>
            <person name="Rathinam K."/>
            <person name="Alqarawi S."/>
            <person name="Khalil A.B."/>
            <person name="Sivakumar N."/>
        </authorList>
    </citation>
    <scope>NUCLEOTIDE SEQUENCE [LARGE SCALE GENOMIC DNA]</scope>
    <source>
        <strain evidence="9 10">AK1</strain>
    </source>
</reference>
<keyword evidence="6 8" id="KW-1133">Transmembrane helix</keyword>
<feature type="transmembrane region" description="Helical" evidence="8">
    <location>
        <begin position="12"/>
        <end position="35"/>
    </location>
</feature>
<feature type="transmembrane region" description="Helical" evidence="8">
    <location>
        <begin position="47"/>
        <end position="66"/>
    </location>
</feature>
<dbReference type="GO" id="GO:0016020">
    <property type="term" value="C:membrane"/>
    <property type="evidence" value="ECO:0007669"/>
    <property type="project" value="UniProtKB-SubCell"/>
</dbReference>
<dbReference type="GO" id="GO:0009847">
    <property type="term" value="P:spore germination"/>
    <property type="evidence" value="ECO:0007669"/>
    <property type="project" value="InterPro"/>
</dbReference>
<dbReference type="STRING" id="1300222.I532_14318"/>
<evidence type="ECO:0000256" key="7">
    <source>
        <dbReference type="ARBA" id="ARBA00023136"/>
    </source>
</evidence>
<proteinExistence type="inferred from homology"/>